<keyword evidence="3" id="KW-1185">Reference proteome</keyword>
<proteinExistence type="predicted"/>
<protein>
    <submittedName>
        <fullName evidence="2">Uncharacterized protein</fullName>
    </submittedName>
</protein>
<reference evidence="2" key="1">
    <citation type="submission" date="2021-03" db="EMBL/GenBank/DDBJ databases">
        <title>Evolutionary innovations through gain and loss of genes in the ectomycorrhizal Boletales.</title>
        <authorList>
            <person name="Wu G."/>
            <person name="Miyauchi S."/>
            <person name="Morin E."/>
            <person name="Yang Z.-L."/>
            <person name="Xu J."/>
            <person name="Martin F.M."/>
        </authorList>
    </citation>
    <scope>NUCLEOTIDE SEQUENCE</scope>
    <source>
        <strain evidence="2">BR01</strain>
    </source>
</reference>
<sequence length="237" mass="26383">MDSRTESQLAQLKLYLQNLAQVNTQIPRLETSDSLYRFHWEKDVGLEGAINRELEIRLGSQAKGPIKFKEWGPGLEAVVQVLRQYLNVIPESILLVRKWLSDLTEAALLVFKEANLPIPEPNTSQGVDSESSVPSPDSEPTNTVPKQQGAGIKIDATSSSKKAGRSKKRSKPPCDKPATKTLTTFEDLDYDESGESDDNQTARTLPLLYKVSKPCQPRQPTKSQIDSKTEINYVVLC</sequence>
<accession>A0A8I2YZE2</accession>
<feature type="compositionally biased region" description="Acidic residues" evidence="1">
    <location>
        <begin position="186"/>
        <end position="198"/>
    </location>
</feature>
<dbReference type="EMBL" id="JAGFBS010000005">
    <property type="protein sequence ID" value="KAG6379357.1"/>
    <property type="molecule type" value="Genomic_DNA"/>
</dbReference>
<comment type="caution">
    <text evidence="2">The sequence shown here is derived from an EMBL/GenBank/DDBJ whole genome shotgun (WGS) entry which is preliminary data.</text>
</comment>
<feature type="compositionally biased region" description="Basic residues" evidence="1">
    <location>
        <begin position="162"/>
        <end position="171"/>
    </location>
</feature>
<feature type="region of interest" description="Disordered" evidence="1">
    <location>
        <begin position="119"/>
        <end position="204"/>
    </location>
</feature>
<dbReference type="AlphaFoldDB" id="A0A8I2YZE2"/>
<dbReference type="OrthoDB" id="3236755at2759"/>
<evidence type="ECO:0000256" key="1">
    <source>
        <dbReference type="SAM" id="MobiDB-lite"/>
    </source>
</evidence>
<organism evidence="2 3">
    <name type="scientific">Boletus reticuloceps</name>
    <dbReference type="NCBI Taxonomy" id="495285"/>
    <lineage>
        <taxon>Eukaryota</taxon>
        <taxon>Fungi</taxon>
        <taxon>Dikarya</taxon>
        <taxon>Basidiomycota</taxon>
        <taxon>Agaricomycotina</taxon>
        <taxon>Agaricomycetes</taxon>
        <taxon>Agaricomycetidae</taxon>
        <taxon>Boletales</taxon>
        <taxon>Boletineae</taxon>
        <taxon>Boletaceae</taxon>
        <taxon>Boletoideae</taxon>
        <taxon>Boletus</taxon>
    </lineage>
</organism>
<name>A0A8I2YZE2_9AGAM</name>
<dbReference type="Proteomes" id="UP000683000">
    <property type="component" value="Unassembled WGS sequence"/>
</dbReference>
<feature type="compositionally biased region" description="Low complexity" evidence="1">
    <location>
        <begin position="127"/>
        <end position="140"/>
    </location>
</feature>
<evidence type="ECO:0000313" key="3">
    <source>
        <dbReference type="Proteomes" id="UP000683000"/>
    </source>
</evidence>
<evidence type="ECO:0000313" key="2">
    <source>
        <dbReference type="EMBL" id="KAG6379357.1"/>
    </source>
</evidence>
<gene>
    <name evidence="2" type="ORF">JVT61DRAFT_11820</name>
</gene>